<dbReference type="PANTHER" id="PTHR40866:SF1">
    <property type="entry name" value="BED-TYPE DOMAIN-CONTAINING PROTEIN"/>
    <property type="match status" value="1"/>
</dbReference>
<dbReference type="SUPFAM" id="SSF53098">
    <property type="entry name" value="Ribonuclease H-like"/>
    <property type="match status" value="1"/>
</dbReference>
<dbReference type="OrthoDB" id="118864at2759"/>
<dbReference type="EMBL" id="ANIY01000664">
    <property type="protein sequence ID" value="ETP52021.1"/>
    <property type="molecule type" value="Genomic_DNA"/>
</dbReference>
<dbReference type="InterPro" id="IPR012337">
    <property type="entry name" value="RNaseH-like_sf"/>
</dbReference>
<evidence type="ECO:0000313" key="3">
    <source>
        <dbReference type="Proteomes" id="UP000018948"/>
    </source>
</evidence>
<reference evidence="2 3" key="1">
    <citation type="submission" date="2013-11" db="EMBL/GenBank/DDBJ databases">
        <title>The Genome Sequence of Phytophthora parasitica P10297.</title>
        <authorList>
            <consortium name="The Broad Institute Genomics Platform"/>
            <person name="Russ C."/>
            <person name="Tyler B."/>
            <person name="Panabieres F."/>
            <person name="Shan W."/>
            <person name="Tripathy S."/>
            <person name="Grunwald N."/>
            <person name="Machado M."/>
            <person name="Johnson C.S."/>
            <person name="Walker B."/>
            <person name="Young S.K."/>
            <person name="Zeng Q."/>
            <person name="Gargeya S."/>
            <person name="Fitzgerald M."/>
            <person name="Haas B."/>
            <person name="Abouelleil A."/>
            <person name="Allen A.W."/>
            <person name="Alvarado L."/>
            <person name="Arachchi H.M."/>
            <person name="Berlin A.M."/>
            <person name="Chapman S.B."/>
            <person name="Gainer-Dewar J."/>
            <person name="Goldberg J."/>
            <person name="Griggs A."/>
            <person name="Gujja S."/>
            <person name="Hansen M."/>
            <person name="Howarth C."/>
            <person name="Imamovic A."/>
            <person name="Ireland A."/>
            <person name="Larimer J."/>
            <person name="McCowan C."/>
            <person name="Murphy C."/>
            <person name="Pearson M."/>
            <person name="Poon T.W."/>
            <person name="Priest M."/>
            <person name="Roberts A."/>
            <person name="Saif S."/>
            <person name="Shea T."/>
            <person name="Sisk P."/>
            <person name="Sykes S."/>
            <person name="Wortman J."/>
            <person name="Nusbaum C."/>
            <person name="Birren B."/>
        </authorList>
    </citation>
    <scope>NUCLEOTIDE SEQUENCE [LARGE SCALE GENOMIC DNA]</scope>
    <source>
        <strain evidence="2 3">P10297</strain>
    </source>
</reference>
<sequence>MSPAENGQTTDAHIGMIDAVLDLYKKVPSMVLFLVADNCSTNQAVATRMCVPLVGCASHRFNLAVCRYLEDFKSLIDQVQTLCIQLRYTNNAAKLAQFTKYKPLKVNATRWSSTYQMLARYVKIRDTIKMVAAVEDLLPRPSTHRQIVQLVTKPEALDSVCVRLQSEEGNLADVRLLFVAVHAKFPATAHHLSPSAQIVHSPAFESAVVKLLSDQSLISDEEEAVAQFAGPTDSAQETPKKVDFATETLRHAKRPRLVTVIKYIDLLRMIPPTSNKCELLFSQCKLVFNPLRSSMLPANFEMLVFLRPNRELWDFTSLVGYNESADDDEEMQSRHSYEPSHSL</sequence>
<gene>
    <name evidence="2" type="ORF">F442_02919</name>
</gene>
<proteinExistence type="predicted"/>
<dbReference type="PANTHER" id="PTHR40866">
    <property type="entry name" value="BED-TYPE DOMAIN-CONTAINING PROTEIN"/>
    <property type="match status" value="1"/>
</dbReference>
<feature type="compositionally biased region" description="Basic and acidic residues" evidence="1">
    <location>
        <begin position="331"/>
        <end position="343"/>
    </location>
</feature>
<dbReference type="Proteomes" id="UP000018948">
    <property type="component" value="Unassembled WGS sequence"/>
</dbReference>
<comment type="caution">
    <text evidence="2">The sequence shown here is derived from an EMBL/GenBank/DDBJ whole genome shotgun (WGS) entry which is preliminary data.</text>
</comment>
<evidence type="ECO:0000313" key="2">
    <source>
        <dbReference type="EMBL" id="ETP52021.1"/>
    </source>
</evidence>
<organism evidence="2 3">
    <name type="scientific">Phytophthora nicotianae P10297</name>
    <dbReference type="NCBI Taxonomy" id="1317064"/>
    <lineage>
        <taxon>Eukaryota</taxon>
        <taxon>Sar</taxon>
        <taxon>Stramenopiles</taxon>
        <taxon>Oomycota</taxon>
        <taxon>Peronosporomycetes</taxon>
        <taxon>Peronosporales</taxon>
        <taxon>Peronosporaceae</taxon>
        <taxon>Phytophthora</taxon>
    </lineage>
</organism>
<feature type="region of interest" description="Disordered" evidence="1">
    <location>
        <begin position="324"/>
        <end position="343"/>
    </location>
</feature>
<dbReference type="AlphaFoldDB" id="W2ZYI9"/>
<accession>W2ZYI9</accession>
<name>W2ZYI9_PHYNI</name>
<evidence type="ECO:0000256" key="1">
    <source>
        <dbReference type="SAM" id="MobiDB-lite"/>
    </source>
</evidence>
<protein>
    <recommendedName>
        <fullName evidence="4">HAT C-terminal dimerisation domain-containing protein</fullName>
    </recommendedName>
</protein>
<evidence type="ECO:0008006" key="4">
    <source>
        <dbReference type="Google" id="ProtNLM"/>
    </source>
</evidence>